<feature type="transmembrane region" description="Helical" evidence="2">
    <location>
        <begin position="263"/>
        <end position="285"/>
    </location>
</feature>
<feature type="transmembrane region" description="Helical" evidence="2">
    <location>
        <begin position="239"/>
        <end position="257"/>
    </location>
</feature>
<feature type="domain" description="Phosphatidic acid phosphatase type 2/haloperoxidase" evidence="3">
    <location>
        <begin position="166"/>
        <end position="282"/>
    </location>
</feature>
<dbReference type="RefSeq" id="WP_104981405.1">
    <property type="nucleotide sequence ID" value="NZ_CP012673.1"/>
</dbReference>
<dbReference type="InterPro" id="IPR000326">
    <property type="entry name" value="PAP2/HPO"/>
</dbReference>
<keyword evidence="2" id="KW-0812">Transmembrane</keyword>
<dbReference type="AlphaFoldDB" id="A0A2L0ETK2"/>
<evidence type="ECO:0000313" key="4">
    <source>
        <dbReference type="EMBL" id="AUX42620.1"/>
    </source>
</evidence>
<evidence type="ECO:0000256" key="2">
    <source>
        <dbReference type="SAM" id="Phobius"/>
    </source>
</evidence>
<name>A0A2L0ETK2_SORCE</name>
<dbReference type="EMBL" id="CP012673">
    <property type="protein sequence ID" value="AUX42620.1"/>
    <property type="molecule type" value="Genomic_DNA"/>
</dbReference>
<accession>A0A2L0ETK2</accession>
<dbReference type="Pfam" id="PF01569">
    <property type="entry name" value="PAP2"/>
    <property type="match status" value="1"/>
</dbReference>
<organism evidence="4 5">
    <name type="scientific">Sorangium cellulosum</name>
    <name type="common">Polyangium cellulosum</name>
    <dbReference type="NCBI Taxonomy" id="56"/>
    <lineage>
        <taxon>Bacteria</taxon>
        <taxon>Pseudomonadati</taxon>
        <taxon>Myxococcota</taxon>
        <taxon>Polyangia</taxon>
        <taxon>Polyangiales</taxon>
        <taxon>Polyangiaceae</taxon>
        <taxon>Sorangium</taxon>
    </lineage>
</organism>
<feature type="region of interest" description="Disordered" evidence="1">
    <location>
        <begin position="1"/>
        <end position="29"/>
    </location>
</feature>
<keyword evidence="2" id="KW-1133">Transmembrane helix</keyword>
<reference evidence="4 5" key="1">
    <citation type="submission" date="2015-09" db="EMBL/GenBank/DDBJ databases">
        <title>Sorangium comparison.</title>
        <authorList>
            <person name="Zaburannyi N."/>
            <person name="Bunk B."/>
            <person name="Overmann J."/>
            <person name="Mueller R."/>
        </authorList>
    </citation>
    <scope>NUCLEOTIDE SEQUENCE [LARGE SCALE GENOMIC DNA]</scope>
    <source>
        <strain evidence="4 5">So ce26</strain>
    </source>
</reference>
<evidence type="ECO:0000256" key="1">
    <source>
        <dbReference type="SAM" id="MobiDB-lite"/>
    </source>
</evidence>
<protein>
    <submittedName>
        <fullName evidence="4">Phosphatidic acid phosphatase</fullName>
    </submittedName>
</protein>
<dbReference type="SMART" id="SM00014">
    <property type="entry name" value="acidPPc"/>
    <property type="match status" value="1"/>
</dbReference>
<keyword evidence="2" id="KW-0472">Membrane</keyword>
<gene>
    <name evidence="4" type="ORF">SOCE26_040530</name>
</gene>
<dbReference type="SUPFAM" id="SSF48317">
    <property type="entry name" value="Acid phosphatase/Vanadium-dependent haloperoxidase"/>
    <property type="match status" value="1"/>
</dbReference>
<dbReference type="Proteomes" id="UP000238348">
    <property type="component" value="Chromosome"/>
</dbReference>
<evidence type="ECO:0000313" key="5">
    <source>
        <dbReference type="Proteomes" id="UP000238348"/>
    </source>
</evidence>
<sequence length="316" mass="33680">MTELPRAPAAPRAPRSPGPRRPGLARSARRRGARAAATLALAITLAAGTGAAAEPAPSTRERDRITYDVPLDLAITVATGTVWLGTQLRQDVLTAKQCRWCDRDEDGTDALNGLDRAMRSLRWSNTGYADDASNALGYVIAPLVSLHLAAIPAGLDGRIEEAPVNALLMLETTFVASSLTQIVKFAVGRERPFVHYRSEPVKRPSDNNVSFFSAHTNFAFAMAVSNGTIATLRGYRHTSWVWAAGLPLAAGIGYLRIAADRHYFTDVLTGAVVGTLSGVAIPLLFHRRAAPPTGRAGFLPSSVSASGTGVAATWRW</sequence>
<feature type="compositionally biased region" description="Low complexity" evidence="1">
    <location>
        <begin position="1"/>
        <end position="13"/>
    </location>
</feature>
<proteinExistence type="predicted"/>
<dbReference type="Gene3D" id="1.20.144.10">
    <property type="entry name" value="Phosphatidic acid phosphatase type 2/haloperoxidase"/>
    <property type="match status" value="1"/>
</dbReference>
<dbReference type="InterPro" id="IPR036938">
    <property type="entry name" value="PAP2/HPO_sf"/>
</dbReference>
<dbReference type="OrthoDB" id="5493667at2"/>
<evidence type="ECO:0000259" key="3">
    <source>
        <dbReference type="SMART" id="SM00014"/>
    </source>
</evidence>